<evidence type="ECO:0000256" key="15">
    <source>
        <dbReference type="ARBA" id="ARBA00022908"/>
    </source>
</evidence>
<organism evidence="24 25">
    <name type="scientific">Microbotryum saponariae</name>
    <dbReference type="NCBI Taxonomy" id="289078"/>
    <lineage>
        <taxon>Eukaryota</taxon>
        <taxon>Fungi</taxon>
        <taxon>Dikarya</taxon>
        <taxon>Basidiomycota</taxon>
        <taxon>Pucciniomycotina</taxon>
        <taxon>Microbotryomycetes</taxon>
        <taxon>Microbotryales</taxon>
        <taxon>Microbotryaceae</taxon>
        <taxon>Microbotryum</taxon>
    </lineage>
</organism>
<dbReference type="CDD" id="cd09272">
    <property type="entry name" value="RNase_HI_RT_Ty1"/>
    <property type="match status" value="1"/>
</dbReference>
<dbReference type="STRING" id="289078.A0A2X0LL52"/>
<dbReference type="EMBL" id="FMWP01000091">
    <property type="protein sequence ID" value="SCZ96903.1"/>
    <property type="molecule type" value="Genomic_DNA"/>
</dbReference>
<evidence type="ECO:0000256" key="12">
    <source>
        <dbReference type="ARBA" id="ARBA00022840"/>
    </source>
</evidence>
<keyword evidence="10" id="KW-0255">Endonuclease</keyword>
<keyword evidence="3" id="KW-1188">Viral release from host cell</keyword>
<evidence type="ECO:0000256" key="2">
    <source>
        <dbReference type="ARBA" id="ARBA00022578"/>
    </source>
</evidence>
<evidence type="ECO:0000256" key="9">
    <source>
        <dbReference type="ARBA" id="ARBA00022750"/>
    </source>
</evidence>
<keyword evidence="17" id="KW-0239">DNA-directed DNA polymerase</keyword>
<name>A0A2X0LL52_9BASI</name>
<keyword evidence="5" id="KW-0548">Nucleotidyltransferase</keyword>
<dbReference type="GO" id="GO:0006310">
    <property type="term" value="P:DNA recombination"/>
    <property type="evidence" value="ECO:0007669"/>
    <property type="project" value="UniProtKB-KW"/>
</dbReference>
<keyword evidence="11" id="KW-0378">Hydrolase</keyword>
<keyword evidence="12" id="KW-0067">ATP-binding</keyword>
<evidence type="ECO:0000313" key="24">
    <source>
        <dbReference type="EMBL" id="SCZ96903.1"/>
    </source>
</evidence>
<dbReference type="SUPFAM" id="SSF56672">
    <property type="entry name" value="DNA/RNA polymerases"/>
    <property type="match status" value="1"/>
</dbReference>
<dbReference type="InterPro" id="IPR043502">
    <property type="entry name" value="DNA/RNA_pol_sf"/>
</dbReference>
<keyword evidence="8" id="KW-0547">Nucleotide-binding</keyword>
<dbReference type="GO" id="GO:0003723">
    <property type="term" value="F:RNA binding"/>
    <property type="evidence" value="ECO:0007669"/>
    <property type="project" value="UniProtKB-KW"/>
</dbReference>
<dbReference type="InterPro" id="IPR001584">
    <property type="entry name" value="Integrase_cat-core"/>
</dbReference>
<keyword evidence="14" id="KW-0694">RNA-binding</keyword>
<evidence type="ECO:0000256" key="7">
    <source>
        <dbReference type="ARBA" id="ARBA00022723"/>
    </source>
</evidence>
<evidence type="ECO:0000256" key="14">
    <source>
        <dbReference type="ARBA" id="ARBA00022884"/>
    </source>
</evidence>
<proteinExistence type="predicted"/>
<evidence type="ECO:0000256" key="21">
    <source>
        <dbReference type="ARBA" id="ARBA00048173"/>
    </source>
</evidence>
<keyword evidence="4" id="KW-0645">Protease</keyword>
<evidence type="ECO:0000256" key="4">
    <source>
        <dbReference type="ARBA" id="ARBA00022670"/>
    </source>
</evidence>
<evidence type="ECO:0000256" key="3">
    <source>
        <dbReference type="ARBA" id="ARBA00022612"/>
    </source>
</evidence>
<keyword evidence="2" id="KW-0815">Transposition</keyword>
<dbReference type="InterPro" id="IPR054722">
    <property type="entry name" value="PolX-like_BBD"/>
</dbReference>
<dbReference type="AlphaFoldDB" id="A0A2X0LL52"/>
<dbReference type="SUPFAM" id="SSF53098">
    <property type="entry name" value="Ribonuclease H-like"/>
    <property type="match status" value="1"/>
</dbReference>
<keyword evidence="6" id="KW-0540">Nuclease</keyword>
<dbReference type="GO" id="GO:0005634">
    <property type="term" value="C:nucleus"/>
    <property type="evidence" value="ECO:0007669"/>
    <property type="project" value="UniProtKB-ARBA"/>
</dbReference>
<dbReference type="GO" id="GO:0015074">
    <property type="term" value="P:DNA integration"/>
    <property type="evidence" value="ECO:0007669"/>
    <property type="project" value="UniProtKB-KW"/>
</dbReference>
<sequence>MRPAVTTMTQLDTSHLDSTVSVTVRPSVNVVALLGRLPLNRELHLPNDTLVLDSGASHHMVKDASLFDAWTHGTGSITIRTSKQRTIKLCNVYYVPDLPANLISVMQLRRERVYTHFGKTIELRSQGQLIGVASLIANQLSTLDATPIRSTVAVSSGQLQGQTWTYSAAECKAFSCDTCKAAKATRTPFPTSDSRASQPLELVHSDVLTLPEPATDGERYVVTFIDDFSRKTWVSALRNKSQVFDTFQRWHAMIERSTGLKLRTQLTIPYTPEQNGRAERTNRTIVEGTIALLQHSGLPMTLWREALRYVVDTKNLSPHSAIDHKIPDTIWYGKPPSTANLRAFGCRAWHTTPRHKRAKLDPKAKPFIFVGIENKTKAWTLFDENVFPARDAPTGQPKPRATSTAGDWTFVDAAHGSRTVPRLSLPPVVHENRFAALETDASDDATIEMSDDGFDTPSDMSMAQFSLFTGRRTRRANRGPQNWSQAVKSGKEEIWRQAAADEFHSLTTEYKCFTPVDSSSLPPGAKVLGSRFIFRTKRDQLGKITSHKGRLVAQGFSQRPGIDYDETFAPVAKFTSIRALIALAAAKKLHVHQADVDKAYLHGELKEDLYMRVPQGVDMPGKVLKLHRSIYGLKQAGRDHCVYVQRDGDHYHYIALYVDDLLMVSPSEDEIERILNGLEQKYGIKRLGPAQYILGIQIKRQADKSIILSQEAYITSILRRFGMSDSSPASTPMAPNRQLEHSLAETSKTARTRYMQAIGCLLYAATGTRPDISYAVGYLARFSASPTPEHWTAIKTVFRYLRGTARLGLHYSSEQGKFSGFNGYSDADWGTCTTSSRSTMGYSFHLAGSVISWSSKVQNRVADTTTDAEYLALSHASKEAGHLQELLYGTGHRHTSSHPAVRRQPRCYCSRQEPHPSPPSRHIRIREHFVRDQVRLGTIQVNYVDTKTMVADIFTKHLDPWCSRYIVTTWVFEAK</sequence>
<dbReference type="Pfam" id="PF22936">
    <property type="entry name" value="Pol_BBD"/>
    <property type="match status" value="1"/>
</dbReference>
<keyword evidence="15" id="KW-0229">DNA integration</keyword>
<dbReference type="InterPro" id="IPR039537">
    <property type="entry name" value="Retrotran_Ty1/copia-like"/>
</dbReference>
<dbReference type="GO" id="GO:0004190">
    <property type="term" value="F:aspartic-type endopeptidase activity"/>
    <property type="evidence" value="ECO:0007669"/>
    <property type="project" value="UniProtKB-KW"/>
</dbReference>
<evidence type="ECO:0000256" key="8">
    <source>
        <dbReference type="ARBA" id="ARBA00022741"/>
    </source>
</evidence>
<keyword evidence="9" id="KW-0064">Aspartyl protease</keyword>
<keyword evidence="13" id="KW-0460">Magnesium</keyword>
<evidence type="ECO:0000256" key="20">
    <source>
        <dbReference type="ARBA" id="ARBA00023268"/>
    </source>
</evidence>
<dbReference type="GO" id="GO:0046872">
    <property type="term" value="F:metal ion binding"/>
    <property type="evidence" value="ECO:0007669"/>
    <property type="project" value="UniProtKB-KW"/>
</dbReference>
<dbReference type="InterPro" id="IPR013103">
    <property type="entry name" value="RVT_2"/>
</dbReference>
<keyword evidence="16" id="KW-0695">RNA-directed DNA polymerase</keyword>
<evidence type="ECO:0000256" key="22">
    <source>
        <dbReference type="ARBA" id="ARBA00049244"/>
    </source>
</evidence>
<dbReference type="GO" id="GO:0006508">
    <property type="term" value="P:proteolysis"/>
    <property type="evidence" value="ECO:0007669"/>
    <property type="project" value="UniProtKB-KW"/>
</dbReference>
<evidence type="ECO:0000256" key="13">
    <source>
        <dbReference type="ARBA" id="ARBA00022842"/>
    </source>
</evidence>
<evidence type="ECO:0000259" key="23">
    <source>
        <dbReference type="PROSITE" id="PS50994"/>
    </source>
</evidence>
<keyword evidence="20" id="KW-0511">Multifunctional enzyme</keyword>
<dbReference type="PANTHER" id="PTHR42648">
    <property type="entry name" value="TRANSPOSASE, PUTATIVE-RELATED"/>
    <property type="match status" value="1"/>
</dbReference>
<comment type="catalytic activity">
    <reaction evidence="21">
        <text>DNA(n) + a 2'-deoxyribonucleoside 5'-triphosphate = DNA(n+1) + diphosphate</text>
        <dbReference type="Rhea" id="RHEA:22508"/>
        <dbReference type="Rhea" id="RHEA-COMP:17339"/>
        <dbReference type="Rhea" id="RHEA-COMP:17340"/>
        <dbReference type="ChEBI" id="CHEBI:33019"/>
        <dbReference type="ChEBI" id="CHEBI:61560"/>
        <dbReference type="ChEBI" id="CHEBI:173112"/>
        <dbReference type="EC" id="2.7.7.49"/>
    </reaction>
</comment>
<dbReference type="GO" id="GO:0005524">
    <property type="term" value="F:ATP binding"/>
    <property type="evidence" value="ECO:0007669"/>
    <property type="project" value="UniProtKB-KW"/>
</dbReference>
<dbReference type="InterPro" id="IPR036397">
    <property type="entry name" value="RNaseH_sf"/>
</dbReference>
<comment type="function">
    <text evidence="1">The aspartyl protease (PR) mediates the proteolytic cleavages of the Gag and Gag-Pol polyproteins after assembly of the VLP.</text>
</comment>
<dbReference type="PROSITE" id="PS50994">
    <property type="entry name" value="INTEGRASE"/>
    <property type="match status" value="1"/>
</dbReference>
<evidence type="ECO:0000256" key="16">
    <source>
        <dbReference type="ARBA" id="ARBA00022918"/>
    </source>
</evidence>
<protein>
    <submittedName>
        <fullName evidence="24">BZ3500_MvSof-1268-A1-R1_Chr4-1g06836 protein</fullName>
    </submittedName>
</protein>
<dbReference type="GO" id="GO:0004519">
    <property type="term" value="F:endonuclease activity"/>
    <property type="evidence" value="ECO:0007669"/>
    <property type="project" value="UniProtKB-KW"/>
</dbReference>
<evidence type="ECO:0000256" key="18">
    <source>
        <dbReference type="ARBA" id="ARBA00023113"/>
    </source>
</evidence>
<evidence type="ECO:0000256" key="17">
    <source>
        <dbReference type="ARBA" id="ARBA00022932"/>
    </source>
</evidence>
<accession>A0A2X0LL52</accession>
<evidence type="ECO:0000256" key="19">
    <source>
        <dbReference type="ARBA" id="ARBA00023172"/>
    </source>
</evidence>
<comment type="catalytic activity">
    <reaction evidence="22">
        <text>DNA(n) + a 2'-deoxyribonucleoside 5'-triphosphate = DNA(n+1) + diphosphate</text>
        <dbReference type="Rhea" id="RHEA:22508"/>
        <dbReference type="Rhea" id="RHEA-COMP:17339"/>
        <dbReference type="Rhea" id="RHEA-COMP:17340"/>
        <dbReference type="ChEBI" id="CHEBI:33019"/>
        <dbReference type="ChEBI" id="CHEBI:61560"/>
        <dbReference type="ChEBI" id="CHEBI:173112"/>
        <dbReference type="EC" id="2.7.7.7"/>
    </reaction>
</comment>
<evidence type="ECO:0000256" key="6">
    <source>
        <dbReference type="ARBA" id="ARBA00022722"/>
    </source>
</evidence>
<dbReference type="Pfam" id="PF07727">
    <property type="entry name" value="RVT_2"/>
    <property type="match status" value="2"/>
</dbReference>
<evidence type="ECO:0000313" key="25">
    <source>
        <dbReference type="Proteomes" id="UP000249723"/>
    </source>
</evidence>
<dbReference type="Proteomes" id="UP000249723">
    <property type="component" value="Unassembled WGS sequence"/>
</dbReference>
<evidence type="ECO:0000256" key="1">
    <source>
        <dbReference type="ARBA" id="ARBA00002180"/>
    </source>
</evidence>
<dbReference type="Pfam" id="PF25597">
    <property type="entry name" value="SH3_retrovirus"/>
    <property type="match status" value="1"/>
</dbReference>
<reference evidence="25" key="1">
    <citation type="submission" date="2016-10" db="EMBL/GenBank/DDBJ databases">
        <authorList>
            <person name="Jeantristanb JTB J.-T."/>
            <person name="Ricardo R."/>
        </authorList>
    </citation>
    <scope>NUCLEOTIDE SEQUENCE [LARGE SCALE GENOMIC DNA]</scope>
</reference>
<dbReference type="Gene3D" id="3.30.420.10">
    <property type="entry name" value="Ribonuclease H-like superfamily/Ribonuclease H"/>
    <property type="match status" value="2"/>
</dbReference>
<keyword evidence="18" id="KW-0917">Virion maturation</keyword>
<dbReference type="GO" id="GO:0003887">
    <property type="term" value="F:DNA-directed DNA polymerase activity"/>
    <property type="evidence" value="ECO:0007669"/>
    <property type="project" value="UniProtKB-KW"/>
</dbReference>
<keyword evidence="17" id="KW-0808">Transferase</keyword>
<dbReference type="GO" id="GO:0032196">
    <property type="term" value="P:transposition"/>
    <property type="evidence" value="ECO:0007669"/>
    <property type="project" value="UniProtKB-KW"/>
</dbReference>
<dbReference type="InterPro" id="IPR012337">
    <property type="entry name" value="RNaseH-like_sf"/>
</dbReference>
<dbReference type="InterPro" id="IPR057670">
    <property type="entry name" value="SH3_retrovirus"/>
</dbReference>
<keyword evidence="7" id="KW-0479">Metal-binding</keyword>
<gene>
    <name evidence="24" type="ORF">BZ3500_MVSOF-1268-A1-R1_CHR4-1G06836</name>
</gene>
<feature type="domain" description="Integrase catalytic" evidence="23">
    <location>
        <begin position="260"/>
        <end position="335"/>
    </location>
</feature>
<keyword evidence="19" id="KW-0233">DNA recombination</keyword>
<dbReference type="GO" id="GO:0003964">
    <property type="term" value="F:RNA-directed DNA polymerase activity"/>
    <property type="evidence" value="ECO:0007669"/>
    <property type="project" value="UniProtKB-KW"/>
</dbReference>
<dbReference type="PANTHER" id="PTHR42648:SF11">
    <property type="entry name" value="TRANSPOSON TY4-P GAG-POL POLYPROTEIN"/>
    <property type="match status" value="1"/>
</dbReference>
<evidence type="ECO:0000256" key="5">
    <source>
        <dbReference type="ARBA" id="ARBA00022695"/>
    </source>
</evidence>
<evidence type="ECO:0000256" key="10">
    <source>
        <dbReference type="ARBA" id="ARBA00022759"/>
    </source>
</evidence>
<evidence type="ECO:0000256" key="11">
    <source>
        <dbReference type="ARBA" id="ARBA00022801"/>
    </source>
</evidence>
<keyword evidence="25" id="KW-1185">Reference proteome</keyword>